<dbReference type="SUPFAM" id="SSF53474">
    <property type="entry name" value="alpha/beta-Hydrolases"/>
    <property type="match status" value="1"/>
</dbReference>
<proteinExistence type="predicted"/>
<dbReference type="EMBL" id="BLAD01000087">
    <property type="protein sequence ID" value="GES04795.1"/>
    <property type="molecule type" value="Genomic_DNA"/>
</dbReference>
<dbReference type="AlphaFoldDB" id="A0A5M3W6Y8"/>
<comment type="caution">
    <text evidence="3">The sequence shown here is derived from an EMBL/GenBank/DDBJ whole genome shotgun (WGS) entry which is preliminary data.</text>
</comment>
<dbReference type="PANTHER" id="PTHR37017">
    <property type="entry name" value="AB HYDROLASE-1 DOMAIN-CONTAINING PROTEIN-RELATED"/>
    <property type="match status" value="1"/>
</dbReference>
<accession>A0A5M3W6Y8</accession>
<feature type="signal peptide" evidence="1">
    <location>
        <begin position="1"/>
        <end position="24"/>
    </location>
</feature>
<dbReference type="InterPro" id="IPR000073">
    <property type="entry name" value="AB_hydrolase_1"/>
</dbReference>
<dbReference type="InterPro" id="IPR029058">
    <property type="entry name" value="AB_hydrolase_fold"/>
</dbReference>
<reference evidence="3 4" key="1">
    <citation type="submission" date="2019-10" db="EMBL/GenBank/DDBJ databases">
        <title>Whole genome shotgun sequence of Acrocarpospora corrugata NBRC 13972.</title>
        <authorList>
            <person name="Ichikawa N."/>
            <person name="Kimura A."/>
            <person name="Kitahashi Y."/>
            <person name="Komaki H."/>
            <person name="Oguchi A."/>
        </authorList>
    </citation>
    <scope>NUCLEOTIDE SEQUENCE [LARGE SCALE GENOMIC DNA]</scope>
    <source>
        <strain evidence="3 4">NBRC 13972</strain>
    </source>
</reference>
<evidence type="ECO:0000256" key="1">
    <source>
        <dbReference type="SAM" id="SignalP"/>
    </source>
</evidence>
<dbReference type="Gene3D" id="3.40.50.1820">
    <property type="entry name" value="alpha/beta hydrolase"/>
    <property type="match status" value="1"/>
</dbReference>
<keyword evidence="3" id="KW-0378">Hydrolase</keyword>
<keyword evidence="4" id="KW-1185">Reference proteome</keyword>
<dbReference type="InterPro" id="IPR052897">
    <property type="entry name" value="Sec-Metab_Biosynth_Hydrolase"/>
</dbReference>
<evidence type="ECO:0000259" key="2">
    <source>
        <dbReference type="Pfam" id="PF12697"/>
    </source>
</evidence>
<dbReference type="RefSeq" id="WP_155340860.1">
    <property type="nucleotide sequence ID" value="NZ_BAAABN010000093.1"/>
</dbReference>
<gene>
    <name evidence="3" type="ORF">Acor_68630</name>
</gene>
<dbReference type="Proteomes" id="UP000334990">
    <property type="component" value="Unassembled WGS sequence"/>
</dbReference>
<dbReference type="Pfam" id="PF12697">
    <property type="entry name" value="Abhydrolase_6"/>
    <property type="match status" value="1"/>
</dbReference>
<organism evidence="3 4">
    <name type="scientific">Acrocarpospora corrugata</name>
    <dbReference type="NCBI Taxonomy" id="35763"/>
    <lineage>
        <taxon>Bacteria</taxon>
        <taxon>Bacillati</taxon>
        <taxon>Actinomycetota</taxon>
        <taxon>Actinomycetes</taxon>
        <taxon>Streptosporangiales</taxon>
        <taxon>Streptosporangiaceae</taxon>
        <taxon>Acrocarpospora</taxon>
    </lineage>
</organism>
<dbReference type="GO" id="GO:0016787">
    <property type="term" value="F:hydrolase activity"/>
    <property type="evidence" value="ECO:0007669"/>
    <property type="project" value="UniProtKB-KW"/>
</dbReference>
<sequence length="284" mass="29720">MRAARTRRPLQVIALLTLSLIATAGAVNAHAATSTSSPFPCQASGAEKPTIILVHGAWAGTSSWNGEVNALQAADYVARAVPNPLRNLDTDAAAVAAYLRTISGPIVLVGHSYGGSVITNAATGNPSVKALVYVDANAPDVGETTDQLSGSGSVLNDNPASLYYDVSYPGSPEGAKDLYLQQGTFLRSFASDQPRSAAMRLWASQRPVSTVAFTTPSKTAAWKTIPSWFFISTSDQIITPTSKLAMAHRAHAKITEFRGGSHLSLISHPDKVTAVIASAVCSVQ</sequence>
<evidence type="ECO:0000313" key="4">
    <source>
        <dbReference type="Proteomes" id="UP000334990"/>
    </source>
</evidence>
<dbReference type="OrthoDB" id="9814966at2"/>
<evidence type="ECO:0000313" key="3">
    <source>
        <dbReference type="EMBL" id="GES04795.1"/>
    </source>
</evidence>
<feature type="chain" id="PRO_5039451424" evidence="1">
    <location>
        <begin position="25"/>
        <end position="284"/>
    </location>
</feature>
<feature type="domain" description="AB hydrolase-1" evidence="2">
    <location>
        <begin position="51"/>
        <end position="274"/>
    </location>
</feature>
<dbReference type="PANTHER" id="PTHR37017:SF11">
    <property type="entry name" value="ESTERASE_LIPASE_THIOESTERASE DOMAIN-CONTAINING PROTEIN"/>
    <property type="match status" value="1"/>
</dbReference>
<keyword evidence="1" id="KW-0732">Signal</keyword>
<name>A0A5M3W6Y8_9ACTN</name>
<protein>
    <submittedName>
        <fullName evidence="3">Alpha/beta hydrolase</fullName>
    </submittedName>
</protein>